<dbReference type="Proteomes" id="UP001732700">
    <property type="component" value="Chromosome 4A"/>
</dbReference>
<protein>
    <submittedName>
        <fullName evidence="1">Uncharacterized protein</fullName>
    </submittedName>
</protein>
<proteinExistence type="predicted"/>
<keyword evidence="2" id="KW-1185">Reference proteome</keyword>
<reference evidence="1" key="1">
    <citation type="submission" date="2021-05" db="EMBL/GenBank/DDBJ databases">
        <authorList>
            <person name="Scholz U."/>
            <person name="Mascher M."/>
            <person name="Fiebig A."/>
        </authorList>
    </citation>
    <scope>NUCLEOTIDE SEQUENCE [LARGE SCALE GENOMIC DNA]</scope>
</reference>
<accession>A0ACD5W8C5</accession>
<name>A0ACD5W8C5_AVESA</name>
<evidence type="ECO:0000313" key="2">
    <source>
        <dbReference type="Proteomes" id="UP001732700"/>
    </source>
</evidence>
<sequence length="889" mass="96305">MAVGEALRRLCEEIGWSYAVFWKAIGAADPVHLVWEDGYCGHTPCLAGSEATELGCDAAVDTICSLVRKSMASQVHIVGEGTVGRAAFTGNHQWIVHSTADDHGLSSEVASEMHCQFRAGIKTIAIIPVLPRGVLQLGSTGVVTENTSFVMHAKKLCSQLNQRSSMAVSASAKSTSSQLRSLHGTSNIHTADSSSKIFSQFPATREQYRHADIAIASSRNLVNASWFEGAQQNARTLREHAVCGKPNGMFVQQVSYCDSRLGSNTNTQSAAVSSGLISSSLASVKQQQVSMNNIGQLEFGRGTDLARNALLKSLAYGNPFIHESTNINLSHGRADLSHGTTGHGSYDFLPGGARVVSANLCTSASSQVSEQGSHSTSGMLLQKQSPVSCNVPQSSEFTMKMLSQERSSFEAHPAVSSEVVVQVSNGLNGRSQENLLSRSGHMHQRQNASGVNDPHLVVSTQGMKNVDSCMLPGIPSETAHSLLLQPTWDNDLFDILGPELHQLCHNVDANLVSWCDVKSQCSDRDAPEPSRCLDSSPLFSSLDNDIPYSGIFSLTDTDQLLDAVISNVNPGGKQSSDDNASCKTTLTDIPSTSHLGLKELKQCDSSGIPPMAIKNESTQIVKQPYYFDKTEDGCLSQNNGAQKSQLRLLIENGQNMRCESVSASNSKGLDAPSKSNRKRSRPGESSKSRPKDRQLIQDRIKELREMVPNGAKQCSIDALLEKTVKHMLFLQSVTKHADKLKDSTESKILGSENGPVWKDYFEGGATWAFDVGSQSMTCPIVVEDLDRPRQMLVEMICEDRGIFLEIADFIKGLGLTILRGVMEARKSKIWARFTVEANRDVTRMEIFLSLVRLLEPNCDGSGAAKNSNNVKMPLGLVHQPVIPATGQIQ</sequence>
<evidence type="ECO:0000313" key="1">
    <source>
        <dbReference type="EnsemblPlants" id="AVESA.00010b.r2.4AG0589730.1.CDS"/>
    </source>
</evidence>
<reference evidence="1" key="2">
    <citation type="submission" date="2025-09" db="UniProtKB">
        <authorList>
            <consortium name="EnsemblPlants"/>
        </authorList>
    </citation>
    <scope>IDENTIFICATION</scope>
</reference>
<dbReference type="EnsemblPlants" id="AVESA.00010b.r2.4AG0589730.1">
    <property type="protein sequence ID" value="AVESA.00010b.r2.4AG0589730.1.CDS"/>
    <property type="gene ID" value="AVESA.00010b.r2.4AG0589730"/>
</dbReference>
<organism evidence="1 2">
    <name type="scientific">Avena sativa</name>
    <name type="common">Oat</name>
    <dbReference type="NCBI Taxonomy" id="4498"/>
    <lineage>
        <taxon>Eukaryota</taxon>
        <taxon>Viridiplantae</taxon>
        <taxon>Streptophyta</taxon>
        <taxon>Embryophyta</taxon>
        <taxon>Tracheophyta</taxon>
        <taxon>Spermatophyta</taxon>
        <taxon>Magnoliopsida</taxon>
        <taxon>Liliopsida</taxon>
        <taxon>Poales</taxon>
        <taxon>Poaceae</taxon>
        <taxon>BOP clade</taxon>
        <taxon>Pooideae</taxon>
        <taxon>Poodae</taxon>
        <taxon>Poeae</taxon>
        <taxon>Poeae Chloroplast Group 1 (Aveneae type)</taxon>
        <taxon>Aveninae</taxon>
        <taxon>Avena</taxon>
    </lineage>
</organism>